<reference evidence="6 7" key="1">
    <citation type="submission" date="2019-08" db="EMBL/GenBank/DDBJ databases">
        <title>Draft genome sequences of two oriental melons (Cucumis melo L. var makuwa).</title>
        <authorList>
            <person name="Kwon S.-Y."/>
        </authorList>
    </citation>
    <scope>NUCLEOTIDE SEQUENCE [LARGE SCALE GENOMIC DNA]</scope>
    <source>
        <strain evidence="7">cv. Chang Bougi</strain>
        <strain evidence="6">cv. SW 3</strain>
        <tissue evidence="5">Leaf</tissue>
    </source>
</reference>
<accession>A0A5D3BRV3</accession>
<dbReference type="Pfam" id="PF22936">
    <property type="entry name" value="Pol_BBD"/>
    <property type="match status" value="1"/>
</dbReference>
<proteinExistence type="predicted"/>
<dbReference type="PANTHER" id="PTHR47592">
    <property type="entry name" value="PBF68 PROTEIN"/>
    <property type="match status" value="1"/>
</dbReference>
<dbReference type="Pfam" id="PF14223">
    <property type="entry name" value="Retrotran_gag_2"/>
    <property type="match status" value="1"/>
</dbReference>
<dbReference type="Proteomes" id="UP000321947">
    <property type="component" value="Unassembled WGS sequence"/>
</dbReference>
<dbReference type="InterPro" id="IPR021998">
    <property type="entry name" value="Alfin_N"/>
</dbReference>
<dbReference type="InterPro" id="IPR054722">
    <property type="entry name" value="PolX-like_BBD"/>
</dbReference>
<evidence type="ECO:0000313" key="7">
    <source>
        <dbReference type="Proteomes" id="UP000321947"/>
    </source>
</evidence>
<dbReference type="GO" id="GO:0006355">
    <property type="term" value="P:regulation of DNA-templated transcription"/>
    <property type="evidence" value="ECO:0007669"/>
    <property type="project" value="InterPro"/>
</dbReference>
<feature type="compositionally biased region" description="Polar residues" evidence="1">
    <location>
        <begin position="131"/>
        <end position="141"/>
    </location>
</feature>
<dbReference type="OrthoDB" id="10682717at2759"/>
<protein>
    <submittedName>
        <fullName evidence="5">Retrovirus-related Pol polyprotein from transposon TNT 1-94</fullName>
    </submittedName>
</protein>
<gene>
    <name evidence="5" type="ORF">E5676_scaffold3741G00040</name>
    <name evidence="4" type="ORF">E6C27_scaffold11823G00020</name>
</gene>
<dbReference type="EMBL" id="SSTE01014011">
    <property type="protein sequence ID" value="KAA0046503.1"/>
    <property type="molecule type" value="Genomic_DNA"/>
</dbReference>
<organism evidence="5 7">
    <name type="scientific">Cucumis melo var. makuwa</name>
    <name type="common">Oriental melon</name>
    <dbReference type="NCBI Taxonomy" id="1194695"/>
    <lineage>
        <taxon>Eukaryota</taxon>
        <taxon>Viridiplantae</taxon>
        <taxon>Streptophyta</taxon>
        <taxon>Embryophyta</taxon>
        <taxon>Tracheophyta</taxon>
        <taxon>Spermatophyta</taxon>
        <taxon>Magnoliopsida</taxon>
        <taxon>eudicotyledons</taxon>
        <taxon>Gunneridae</taxon>
        <taxon>Pentapetalae</taxon>
        <taxon>rosids</taxon>
        <taxon>fabids</taxon>
        <taxon>Cucurbitales</taxon>
        <taxon>Cucurbitaceae</taxon>
        <taxon>Benincaseae</taxon>
        <taxon>Cucumis</taxon>
    </lineage>
</organism>
<name>A0A5D3BRV3_CUCMM</name>
<dbReference type="Pfam" id="PF12165">
    <property type="entry name" value="Alfin"/>
    <property type="match status" value="1"/>
</dbReference>
<dbReference type="GO" id="GO:0042393">
    <property type="term" value="F:histone binding"/>
    <property type="evidence" value="ECO:0007669"/>
    <property type="project" value="InterPro"/>
</dbReference>
<dbReference type="AlphaFoldDB" id="A0A5D3BRV3"/>
<sequence length="1091" mass="122642">MGVLGRSRYIVELVNVGCTGCALHNEDLSCVSRLASLSSSRIQQSRQIPIKESDVDRLHIVFRSKLVGSPGEGVTLSGHCPSKKLTTKGYLRIANYLSKPIRVHQFDISFSLPARCRARLDYAHNEVQALSKQAHMSTSTRHPALTPRVTYKSRHSGQTPPPSTKQSQVVSYHHGEARLDYVHNEIGIHGGLQCSGIGRLGRGGWVTLSGKEKATFSVRNSALSGSYGVIRRGLTGVGFWCSGRDSDVGVQQGSWHPRGVVRRPFFQQVTTVFGVVFDVFWSCFWGIFEAFRSQIQRWLRHDLKCLSYGNGDFALWRKKIRAILVQHKVAKILDEGRIPANITESEKRDMDEMAYSTILLYLSDEVLRLVDEATTTAELWKKLESLYLTKSLPNKIYIKEKFFGYKIDQSKSLEENLNEFQKIVVDLNNIGEKMSDENQTIILLNSLPKTYREVKAAIKYGQDSLTMSIVLDALKTRNLEIKKERKDGELLMARGRSDKKNWKGKEKSSRMNSNGEARKYFLCHKEGHFKKNCPLNKSREALTSETNVTDGYNSAKITDGYDSTETGYESAEVLMVSHRDIQDAWITDSGCTYHMTPNRDFLINFQKSDGGKVLLGDNGTCEVKGTGSVLIATHDGMIRMLTNVRYVPELKRNLISLGKLDRSGYTIKFENGIMKVTKGSLVKLRGTLRNGLYVLEGTAVSGKGSDISSDQSPLVSQIEATEQSEFDGVQSQHERTLIDEGVCSGSIASDLKKQQKDAMEAKLFILRKNQTRLKRKKKRRLKARGEGGSRQTHSRERNLVLYTHVGVHGGLQRSGLECLGRSGWVTLSGEEKATFSVKNSALSGSYGVIRRGLTGIGFWCSGRDSDVGVQRGSWHPRDVVRRPFFRQVTTVFGVICDMFWSCFWGIFEAFRSQIQRHISARLQSSPLFVYPTKDLRLRITEQWNHRRVAEAMSSFYISFQTLGPFCCRGCFCLLSSSASFPSLSASVLLLSIGFSRMLSFVRLCTTFRSIYRAAIHDLLEGWTWAENFRLHPLAALVLALAYDVGEFYDPCDPGEESLCLYGHPNETWEVVLLVGRGGSGSSSRKGWKWFF</sequence>
<evidence type="ECO:0000313" key="4">
    <source>
        <dbReference type="EMBL" id="KAA0046503.1"/>
    </source>
</evidence>
<feature type="region of interest" description="Disordered" evidence="1">
    <location>
        <begin position="131"/>
        <end position="170"/>
    </location>
</feature>
<comment type="caution">
    <text evidence="5">The sequence shown here is derived from an EMBL/GenBank/DDBJ whole genome shotgun (WGS) entry which is preliminary data.</text>
</comment>
<evidence type="ECO:0000313" key="6">
    <source>
        <dbReference type="Proteomes" id="UP000321393"/>
    </source>
</evidence>
<evidence type="ECO:0000259" key="2">
    <source>
        <dbReference type="Pfam" id="PF12165"/>
    </source>
</evidence>
<feature type="domain" description="Alfin N-terminal" evidence="2">
    <location>
        <begin position="1034"/>
        <end position="1072"/>
    </location>
</feature>
<evidence type="ECO:0000313" key="5">
    <source>
        <dbReference type="EMBL" id="TYK01915.1"/>
    </source>
</evidence>
<dbReference type="EMBL" id="SSTD01015984">
    <property type="protein sequence ID" value="TYK01915.1"/>
    <property type="molecule type" value="Genomic_DNA"/>
</dbReference>
<dbReference type="PANTHER" id="PTHR47592:SF27">
    <property type="entry name" value="OS08G0421700 PROTEIN"/>
    <property type="match status" value="1"/>
</dbReference>
<feature type="domain" description="Retrovirus-related Pol polyprotein from transposon TNT 1-94-like beta-barrel" evidence="3">
    <location>
        <begin position="585"/>
        <end position="665"/>
    </location>
</feature>
<evidence type="ECO:0000256" key="1">
    <source>
        <dbReference type="SAM" id="MobiDB-lite"/>
    </source>
</evidence>
<dbReference type="Proteomes" id="UP000321393">
    <property type="component" value="Unassembled WGS sequence"/>
</dbReference>
<evidence type="ECO:0000259" key="3">
    <source>
        <dbReference type="Pfam" id="PF22936"/>
    </source>
</evidence>